<dbReference type="EMBL" id="JAAMOB010000019">
    <property type="protein sequence ID" value="KAF4100329.1"/>
    <property type="molecule type" value="Genomic_DNA"/>
</dbReference>
<evidence type="ECO:0000313" key="1">
    <source>
        <dbReference type="EMBL" id="KAF4100329.1"/>
    </source>
</evidence>
<accession>A0A7J6BZ90</accession>
<proteinExistence type="predicted"/>
<name>A0A7J6BZ90_9TELE</name>
<organism evidence="1 2">
    <name type="scientific">Onychostoma macrolepis</name>
    <dbReference type="NCBI Taxonomy" id="369639"/>
    <lineage>
        <taxon>Eukaryota</taxon>
        <taxon>Metazoa</taxon>
        <taxon>Chordata</taxon>
        <taxon>Craniata</taxon>
        <taxon>Vertebrata</taxon>
        <taxon>Euteleostomi</taxon>
        <taxon>Actinopterygii</taxon>
        <taxon>Neopterygii</taxon>
        <taxon>Teleostei</taxon>
        <taxon>Ostariophysi</taxon>
        <taxon>Cypriniformes</taxon>
        <taxon>Cyprinidae</taxon>
        <taxon>Acrossocheilinae</taxon>
        <taxon>Onychostoma</taxon>
    </lineage>
</organism>
<gene>
    <name evidence="1" type="ORF">G5714_018525</name>
</gene>
<protein>
    <submittedName>
        <fullName evidence="1">Uncharacterized protein</fullName>
    </submittedName>
</protein>
<sequence>MDQDVFRNSEGKQLRFRDLNLCENTKNAFEWLGIDAEVTFNRGNIKRHFLSLEMRSRRGSWSSQGKH</sequence>
<dbReference type="Proteomes" id="UP000579812">
    <property type="component" value="Unassembled WGS sequence"/>
</dbReference>
<dbReference type="AlphaFoldDB" id="A0A7J6BZ90"/>
<comment type="caution">
    <text evidence="1">The sequence shown here is derived from an EMBL/GenBank/DDBJ whole genome shotgun (WGS) entry which is preliminary data.</text>
</comment>
<reference evidence="1 2" key="1">
    <citation type="submission" date="2020-04" db="EMBL/GenBank/DDBJ databases">
        <title>Chromosome-level genome assembly of a cyprinid fish Onychostoma macrolepis by integration of Nanopore Sequencing, Bionano and Hi-C technology.</title>
        <authorList>
            <person name="Wang D."/>
        </authorList>
    </citation>
    <scope>NUCLEOTIDE SEQUENCE [LARGE SCALE GENOMIC DNA]</scope>
    <source>
        <strain evidence="1">SWU-2019</strain>
        <tissue evidence="1">Muscle</tissue>
    </source>
</reference>
<keyword evidence="2" id="KW-1185">Reference proteome</keyword>
<evidence type="ECO:0000313" key="2">
    <source>
        <dbReference type="Proteomes" id="UP000579812"/>
    </source>
</evidence>